<proteinExistence type="predicted"/>
<feature type="transmembrane region" description="Helical" evidence="1">
    <location>
        <begin position="35"/>
        <end position="55"/>
    </location>
</feature>
<keyword evidence="1" id="KW-0472">Membrane</keyword>
<feature type="transmembrane region" description="Helical" evidence="1">
    <location>
        <begin position="133"/>
        <end position="152"/>
    </location>
</feature>
<reference evidence="2 3" key="1">
    <citation type="submission" date="2019-08" db="EMBL/GenBank/DDBJ databases">
        <title>Bacillus genomes from the desert of Cuatro Cienegas, Coahuila.</title>
        <authorList>
            <person name="Olmedo-Alvarez G."/>
        </authorList>
    </citation>
    <scope>NUCLEOTIDE SEQUENCE [LARGE SCALE GENOMIC DNA]</scope>
    <source>
        <strain evidence="2 3">CH40_1T</strain>
    </source>
</reference>
<feature type="transmembrane region" description="Helical" evidence="1">
    <location>
        <begin position="76"/>
        <end position="97"/>
    </location>
</feature>
<dbReference type="Proteomes" id="UP000323317">
    <property type="component" value="Unassembled WGS sequence"/>
</dbReference>
<feature type="transmembrane region" description="Helical" evidence="1">
    <location>
        <begin position="109"/>
        <end position="126"/>
    </location>
</feature>
<keyword evidence="1" id="KW-0812">Transmembrane</keyword>
<organism evidence="2 3">
    <name type="scientific">Rossellomorea vietnamensis</name>
    <dbReference type="NCBI Taxonomy" id="218284"/>
    <lineage>
        <taxon>Bacteria</taxon>
        <taxon>Bacillati</taxon>
        <taxon>Bacillota</taxon>
        <taxon>Bacilli</taxon>
        <taxon>Bacillales</taxon>
        <taxon>Bacillaceae</taxon>
        <taxon>Rossellomorea</taxon>
    </lineage>
</organism>
<keyword evidence="1" id="KW-1133">Transmembrane helix</keyword>
<accession>A0A5D4K9A7</accession>
<sequence>MKRKRKRRNTRYFVLLGIFHCLLLLIVLVRKRQRITLVLLFTNIGFAYLFDYLILNLFNAYTYKPQVMKNRSLDNIFGAILSQGVYVPVGATFITAFRGDWRWKISFSLYFYFIEKLFLQLGLYTVHWWRSYYTPIFLFLYFYLSDGAYIVLKNKKKWALMTAQYLSSAVVGVSLLYATAAGRKLRFGWKQRHSWKEHFMIAPLYSMFLSLLGTLVSFQAKFIYRLLLLVWCTCLDFILMKTGILKIQSRQILMNIPFHVFMVYLSSFLNRAIYRWGK</sequence>
<evidence type="ECO:0000256" key="1">
    <source>
        <dbReference type="SAM" id="Phobius"/>
    </source>
</evidence>
<gene>
    <name evidence="2" type="ORF">FZC79_15975</name>
</gene>
<feature type="transmembrane region" description="Helical" evidence="1">
    <location>
        <begin position="12"/>
        <end position="29"/>
    </location>
</feature>
<name>A0A5D4K9A7_9BACI</name>
<feature type="transmembrane region" description="Helical" evidence="1">
    <location>
        <begin position="199"/>
        <end position="216"/>
    </location>
</feature>
<evidence type="ECO:0000313" key="2">
    <source>
        <dbReference type="EMBL" id="TYR73957.1"/>
    </source>
</evidence>
<dbReference type="AlphaFoldDB" id="A0A5D4K9A7"/>
<feature type="transmembrane region" description="Helical" evidence="1">
    <location>
        <begin position="158"/>
        <end position="178"/>
    </location>
</feature>
<feature type="transmembrane region" description="Helical" evidence="1">
    <location>
        <begin position="252"/>
        <end position="274"/>
    </location>
</feature>
<protein>
    <submittedName>
        <fullName evidence="2">Uncharacterized protein</fullName>
    </submittedName>
</protein>
<comment type="caution">
    <text evidence="2">The sequence shown here is derived from an EMBL/GenBank/DDBJ whole genome shotgun (WGS) entry which is preliminary data.</text>
</comment>
<dbReference type="RefSeq" id="WP_148947793.1">
    <property type="nucleotide sequence ID" value="NZ_JBNILU010000004.1"/>
</dbReference>
<feature type="transmembrane region" description="Helical" evidence="1">
    <location>
        <begin position="222"/>
        <end position="240"/>
    </location>
</feature>
<dbReference type="EMBL" id="VTEH01000014">
    <property type="protein sequence ID" value="TYR73957.1"/>
    <property type="molecule type" value="Genomic_DNA"/>
</dbReference>
<evidence type="ECO:0000313" key="3">
    <source>
        <dbReference type="Proteomes" id="UP000323317"/>
    </source>
</evidence>